<organism evidence="9 10">
    <name type="scientific">[Bacillus] enclensis</name>
    <dbReference type="NCBI Taxonomy" id="1402860"/>
    <lineage>
        <taxon>Bacteria</taxon>
        <taxon>Bacillati</taxon>
        <taxon>Bacillota</taxon>
        <taxon>Bacilli</taxon>
        <taxon>Bacillales</taxon>
        <taxon>Bacillaceae</taxon>
        <taxon>Rossellomorea</taxon>
    </lineage>
</organism>
<dbReference type="GO" id="GO:0022857">
    <property type="term" value="F:transmembrane transporter activity"/>
    <property type="evidence" value="ECO:0007669"/>
    <property type="project" value="InterPro"/>
</dbReference>
<dbReference type="PANTHER" id="PTHR43124">
    <property type="entry name" value="PURINE EFFLUX PUMP PBUE"/>
    <property type="match status" value="1"/>
</dbReference>
<dbReference type="InterPro" id="IPR050189">
    <property type="entry name" value="MFS_Efflux_Transporters"/>
</dbReference>
<feature type="transmembrane region" description="Helical" evidence="7">
    <location>
        <begin position="357"/>
        <end position="379"/>
    </location>
</feature>
<gene>
    <name evidence="9" type="ORF">GA0061094_1780</name>
</gene>
<feature type="transmembrane region" description="Helical" evidence="7">
    <location>
        <begin position="133"/>
        <end position="153"/>
    </location>
</feature>
<keyword evidence="2" id="KW-0813">Transport</keyword>
<sequence>MIMQISFKLISILLVSMGIMVACNIYTFIPIYGEIASSLGIPSESVVVAGSSFTFFYACGLLTFANIADRFGKKEILVLGMLVSALSTALVMFSFDSWSLSFTRGLQGFCLGSFAPVAFSYTYDLFEGKRRTLLLALINSGFLFAGILGQLVSEWITGISHWTAVFIFFSIMYLFLFLMGKKILPGTPVSAYNYDRQPAIILFRLLQNRKLLMLYGIVFTLLSSFVVYYDSLTRFLSGKDDLLLQTRLTGLIGVVLSLYTGRLLEKLGAYKTLFIGFAIAILSFVISYFYYYTVHPLFLMTSSILFVSSISLLIPTVITLIGDISKGERSQALSLYSFILLGGTSLAPLAAMKLGYLQSLALLVLCYTVNILLGSLLTIRGGGRFKEDSGGAK</sequence>
<protein>
    <submittedName>
        <fullName evidence="9">Predicted arabinose efflux permease, MFS family</fullName>
    </submittedName>
</protein>
<keyword evidence="4 7" id="KW-0812">Transmembrane</keyword>
<evidence type="ECO:0000256" key="3">
    <source>
        <dbReference type="ARBA" id="ARBA00022475"/>
    </source>
</evidence>
<keyword evidence="5 7" id="KW-1133">Transmembrane helix</keyword>
<feature type="transmembrane region" description="Helical" evidence="7">
    <location>
        <begin position="45"/>
        <end position="64"/>
    </location>
</feature>
<keyword evidence="10" id="KW-1185">Reference proteome</keyword>
<proteinExistence type="predicted"/>
<dbReference type="Proteomes" id="UP000181997">
    <property type="component" value="Unassembled WGS sequence"/>
</dbReference>
<accession>A0A1C4B0W8</accession>
<evidence type="ECO:0000256" key="4">
    <source>
        <dbReference type="ARBA" id="ARBA00022692"/>
    </source>
</evidence>
<feature type="transmembrane region" description="Helical" evidence="7">
    <location>
        <begin position="297"/>
        <end position="321"/>
    </location>
</feature>
<dbReference type="GO" id="GO:0005886">
    <property type="term" value="C:plasma membrane"/>
    <property type="evidence" value="ECO:0007669"/>
    <property type="project" value="UniProtKB-SubCell"/>
</dbReference>
<feature type="transmembrane region" description="Helical" evidence="7">
    <location>
        <begin position="159"/>
        <end position="178"/>
    </location>
</feature>
<dbReference type="InterPro" id="IPR020846">
    <property type="entry name" value="MFS_dom"/>
</dbReference>
<evidence type="ECO:0000256" key="2">
    <source>
        <dbReference type="ARBA" id="ARBA00022448"/>
    </source>
</evidence>
<dbReference type="PANTHER" id="PTHR43124:SF3">
    <property type="entry name" value="CHLORAMPHENICOL EFFLUX PUMP RV0191"/>
    <property type="match status" value="1"/>
</dbReference>
<dbReference type="Pfam" id="PF07690">
    <property type="entry name" value="MFS_1"/>
    <property type="match status" value="1"/>
</dbReference>
<keyword evidence="3" id="KW-1003">Cell membrane</keyword>
<dbReference type="InterPro" id="IPR011701">
    <property type="entry name" value="MFS"/>
</dbReference>
<evidence type="ECO:0000313" key="10">
    <source>
        <dbReference type="Proteomes" id="UP000181997"/>
    </source>
</evidence>
<dbReference type="InterPro" id="IPR036259">
    <property type="entry name" value="MFS_trans_sf"/>
</dbReference>
<dbReference type="SUPFAM" id="SSF103473">
    <property type="entry name" value="MFS general substrate transporter"/>
    <property type="match status" value="1"/>
</dbReference>
<feature type="transmembrane region" description="Helical" evidence="7">
    <location>
        <begin position="333"/>
        <end position="351"/>
    </location>
</feature>
<feature type="transmembrane region" description="Helical" evidence="7">
    <location>
        <begin position="242"/>
        <end position="261"/>
    </location>
</feature>
<feature type="transmembrane region" description="Helical" evidence="7">
    <location>
        <begin position="211"/>
        <end position="230"/>
    </location>
</feature>
<feature type="transmembrane region" description="Helical" evidence="7">
    <location>
        <begin position="273"/>
        <end position="291"/>
    </location>
</feature>
<reference evidence="10" key="1">
    <citation type="submission" date="2016-08" db="EMBL/GenBank/DDBJ databases">
        <authorList>
            <person name="Varghese N."/>
            <person name="Submissions Spin"/>
        </authorList>
    </citation>
    <scope>NUCLEOTIDE SEQUENCE [LARGE SCALE GENOMIC DNA]</scope>
    <source>
        <strain evidence="10">SGD-1123</strain>
    </source>
</reference>
<keyword evidence="6 7" id="KW-0472">Membrane</keyword>
<dbReference type="EMBL" id="FMAU01000002">
    <property type="protein sequence ID" value="SCC00378.1"/>
    <property type="molecule type" value="Genomic_DNA"/>
</dbReference>
<evidence type="ECO:0000256" key="7">
    <source>
        <dbReference type="SAM" id="Phobius"/>
    </source>
</evidence>
<dbReference type="Gene3D" id="1.20.1250.20">
    <property type="entry name" value="MFS general substrate transporter like domains"/>
    <property type="match status" value="1"/>
</dbReference>
<name>A0A1C4B0W8_9BACI</name>
<evidence type="ECO:0000256" key="1">
    <source>
        <dbReference type="ARBA" id="ARBA00004651"/>
    </source>
</evidence>
<evidence type="ECO:0000313" key="9">
    <source>
        <dbReference type="EMBL" id="SCC00378.1"/>
    </source>
</evidence>
<feature type="transmembrane region" description="Helical" evidence="7">
    <location>
        <begin position="76"/>
        <end position="94"/>
    </location>
</feature>
<dbReference type="AlphaFoldDB" id="A0A1C4B0W8"/>
<feature type="transmembrane region" description="Helical" evidence="7">
    <location>
        <begin position="12"/>
        <end position="33"/>
    </location>
</feature>
<evidence type="ECO:0000256" key="6">
    <source>
        <dbReference type="ARBA" id="ARBA00023136"/>
    </source>
</evidence>
<feature type="domain" description="Major facilitator superfamily (MFS) profile" evidence="8">
    <location>
        <begin position="10"/>
        <end position="386"/>
    </location>
</feature>
<dbReference type="PROSITE" id="PS50850">
    <property type="entry name" value="MFS"/>
    <property type="match status" value="1"/>
</dbReference>
<evidence type="ECO:0000259" key="8">
    <source>
        <dbReference type="PROSITE" id="PS50850"/>
    </source>
</evidence>
<comment type="subcellular location">
    <subcellularLocation>
        <location evidence="1">Cell membrane</location>
        <topology evidence="1">Multi-pass membrane protein</topology>
    </subcellularLocation>
</comment>
<evidence type="ECO:0000256" key="5">
    <source>
        <dbReference type="ARBA" id="ARBA00022989"/>
    </source>
</evidence>
<feature type="transmembrane region" description="Helical" evidence="7">
    <location>
        <begin position="106"/>
        <end position="126"/>
    </location>
</feature>